<dbReference type="GO" id="GO:0005886">
    <property type="term" value="C:plasma membrane"/>
    <property type="evidence" value="ECO:0007669"/>
    <property type="project" value="UniProtKB-SubCell"/>
</dbReference>
<feature type="transmembrane region" description="Helical" evidence="1">
    <location>
        <begin position="17"/>
        <end position="37"/>
    </location>
</feature>
<keyword evidence="1" id="KW-1133">Transmembrane helix</keyword>
<gene>
    <name evidence="2" type="ORF">Dsi01nite_000070</name>
</gene>
<dbReference type="Proteomes" id="UP000660611">
    <property type="component" value="Unassembled WGS sequence"/>
</dbReference>
<evidence type="ECO:0000256" key="1">
    <source>
        <dbReference type="SAM" id="Phobius"/>
    </source>
</evidence>
<evidence type="ECO:0000313" key="3">
    <source>
        <dbReference type="Proteomes" id="UP000660611"/>
    </source>
</evidence>
<keyword evidence="1" id="KW-0472">Membrane</keyword>
<keyword evidence="3" id="KW-1185">Reference proteome</keyword>
<dbReference type="AlphaFoldDB" id="A0A919U8B6"/>
<feature type="transmembrane region" description="Helical" evidence="1">
    <location>
        <begin position="97"/>
        <end position="124"/>
    </location>
</feature>
<feature type="transmembrane region" description="Helical" evidence="1">
    <location>
        <begin position="57"/>
        <end position="76"/>
    </location>
</feature>
<keyword evidence="1" id="KW-0812">Transmembrane</keyword>
<accession>A0A919U8B6</accession>
<proteinExistence type="predicted"/>
<feature type="transmembrane region" description="Helical" evidence="1">
    <location>
        <begin position="144"/>
        <end position="177"/>
    </location>
</feature>
<protein>
    <recommendedName>
        <fullName evidence="4">ABC transporter permease</fullName>
    </recommendedName>
</protein>
<dbReference type="PROSITE" id="PS51257">
    <property type="entry name" value="PROKAR_LIPOPROTEIN"/>
    <property type="match status" value="1"/>
</dbReference>
<sequence length="240" mass="24561">MTRTFTAELMKLRRPRVLYGALGALIGCTILVTVLTFATAPTPPERLTAGFTNASRLVGVVVLVVFLTGVTTEYGLGTLRTLLLRQPLRDRLLAGKALALVVCTAGALLVALAVSVASAAVVTAARGTPTGPWLADAATGYANALLAALSYGAIGLALGVLLRSTAVAVGVALFWFIMVENIADHTWPAAGHVLPGLLAGAVTGIPGSVPYSHGLAGVLVYIALAVTAGFIAFSRRDVSN</sequence>
<comment type="caution">
    <text evidence="2">The sequence shown here is derived from an EMBL/GenBank/DDBJ whole genome shotgun (WGS) entry which is preliminary data.</text>
</comment>
<evidence type="ECO:0000313" key="2">
    <source>
        <dbReference type="EMBL" id="GIG41966.1"/>
    </source>
</evidence>
<dbReference type="Pfam" id="PF12730">
    <property type="entry name" value="ABC2_membrane_4"/>
    <property type="match status" value="1"/>
</dbReference>
<feature type="transmembrane region" description="Helical" evidence="1">
    <location>
        <begin position="215"/>
        <end position="233"/>
    </location>
</feature>
<dbReference type="PANTHER" id="PTHR37305">
    <property type="entry name" value="INTEGRAL MEMBRANE PROTEIN-RELATED"/>
    <property type="match status" value="1"/>
</dbReference>
<name>A0A919U8B6_9ACTN</name>
<organism evidence="2 3">
    <name type="scientific">Dactylosporangium siamense</name>
    <dbReference type="NCBI Taxonomy" id="685454"/>
    <lineage>
        <taxon>Bacteria</taxon>
        <taxon>Bacillati</taxon>
        <taxon>Actinomycetota</taxon>
        <taxon>Actinomycetes</taxon>
        <taxon>Micromonosporales</taxon>
        <taxon>Micromonosporaceae</taxon>
        <taxon>Dactylosporangium</taxon>
    </lineage>
</organism>
<dbReference type="GO" id="GO:0140359">
    <property type="term" value="F:ABC-type transporter activity"/>
    <property type="evidence" value="ECO:0007669"/>
    <property type="project" value="InterPro"/>
</dbReference>
<dbReference type="EMBL" id="BONQ01000001">
    <property type="protein sequence ID" value="GIG41966.1"/>
    <property type="molecule type" value="Genomic_DNA"/>
</dbReference>
<reference evidence="2" key="1">
    <citation type="submission" date="2021-01" db="EMBL/GenBank/DDBJ databases">
        <title>Whole genome shotgun sequence of Dactylosporangium siamense NBRC 106093.</title>
        <authorList>
            <person name="Komaki H."/>
            <person name="Tamura T."/>
        </authorList>
    </citation>
    <scope>NUCLEOTIDE SEQUENCE</scope>
    <source>
        <strain evidence="2">NBRC 106093</strain>
    </source>
</reference>
<dbReference type="PANTHER" id="PTHR37305:SF1">
    <property type="entry name" value="MEMBRANE PROTEIN"/>
    <property type="match status" value="1"/>
</dbReference>
<evidence type="ECO:0008006" key="4">
    <source>
        <dbReference type="Google" id="ProtNLM"/>
    </source>
</evidence>
<dbReference type="RefSeq" id="WP_203843857.1">
    <property type="nucleotide sequence ID" value="NZ_BAAAVW010000003.1"/>
</dbReference>